<dbReference type="GO" id="GO:0008017">
    <property type="term" value="F:microtubule binding"/>
    <property type="evidence" value="ECO:0007669"/>
    <property type="project" value="InterPro"/>
</dbReference>
<proteinExistence type="inferred from homology"/>
<dbReference type="FunFam" id="1.10.418.10:FF:000028">
    <property type="entry name" value="RP/EB family microtubule-associated protein"/>
    <property type="match status" value="1"/>
</dbReference>
<dbReference type="GO" id="GO:0005874">
    <property type="term" value="C:microtubule"/>
    <property type="evidence" value="ECO:0007669"/>
    <property type="project" value="UniProtKB-KW"/>
</dbReference>
<evidence type="ECO:0000256" key="8">
    <source>
        <dbReference type="ARBA" id="ARBA00023306"/>
    </source>
</evidence>
<dbReference type="VEuPathDB" id="GiardiaDB:GLP15_3119"/>
<protein>
    <submittedName>
        <fullName evidence="13">EB1</fullName>
    </submittedName>
</protein>
<evidence type="ECO:0000256" key="7">
    <source>
        <dbReference type="ARBA" id="ARBA00023212"/>
    </source>
</evidence>
<evidence type="ECO:0000259" key="12">
    <source>
        <dbReference type="PROSITE" id="PS51230"/>
    </source>
</evidence>
<dbReference type="Pfam" id="PF00307">
    <property type="entry name" value="CH"/>
    <property type="match status" value="1"/>
</dbReference>
<dbReference type="InterPro" id="IPR036872">
    <property type="entry name" value="CH_dom_sf"/>
</dbReference>
<dbReference type="OMA" id="HTHWIKH"/>
<evidence type="ECO:0000313" key="13">
    <source>
        <dbReference type="EMBL" id="EFO63222.1"/>
    </source>
</evidence>
<feature type="region of interest" description="Disordered" evidence="10">
    <location>
        <begin position="125"/>
        <end position="167"/>
    </location>
</feature>
<evidence type="ECO:0000313" key="14">
    <source>
        <dbReference type="Proteomes" id="UP000008974"/>
    </source>
</evidence>
<dbReference type="OrthoDB" id="2119228at2759"/>
<dbReference type="Gene3D" id="1.20.5.1430">
    <property type="match status" value="1"/>
</dbReference>
<gene>
    <name evidence="13" type="ORF">GLP15_3119</name>
</gene>
<dbReference type="PROSITE" id="PS51230">
    <property type="entry name" value="EB1_C"/>
    <property type="match status" value="1"/>
</dbReference>
<dbReference type="STRING" id="658858.E1F2R2"/>
<feature type="domain" description="Calponin-homology (CH)" evidence="11">
    <location>
        <begin position="15"/>
        <end position="117"/>
    </location>
</feature>
<keyword evidence="6" id="KW-0498">Mitosis</keyword>
<evidence type="ECO:0000256" key="1">
    <source>
        <dbReference type="ARBA" id="ARBA00004245"/>
    </source>
</evidence>
<keyword evidence="7" id="KW-0206">Cytoskeleton</keyword>
<dbReference type="InterPro" id="IPR004953">
    <property type="entry name" value="EB1_C"/>
</dbReference>
<comment type="caution">
    <text evidence="13">The sequence shown here is derived from an EMBL/GenBank/DDBJ whole genome shotgun (WGS) entry which is preliminary data.</text>
</comment>
<dbReference type="SUPFAM" id="SSF140612">
    <property type="entry name" value="EB1 dimerisation domain-like"/>
    <property type="match status" value="1"/>
</dbReference>
<dbReference type="Proteomes" id="UP000008974">
    <property type="component" value="Unassembled WGS sequence"/>
</dbReference>
<evidence type="ECO:0000256" key="5">
    <source>
        <dbReference type="ARBA" id="ARBA00022701"/>
    </source>
</evidence>
<feature type="domain" description="EB1 C-terminal" evidence="12">
    <location>
        <begin position="156"/>
        <end position="238"/>
    </location>
</feature>
<keyword evidence="8" id="KW-0131">Cell cycle</keyword>
<evidence type="ECO:0000256" key="10">
    <source>
        <dbReference type="SAM" id="MobiDB-lite"/>
    </source>
</evidence>
<dbReference type="PANTHER" id="PTHR10623">
    <property type="entry name" value="MICROTUBULE-ASSOCIATED PROTEIN RP/EB FAMILY MEMBER"/>
    <property type="match status" value="1"/>
</dbReference>
<evidence type="ECO:0000256" key="6">
    <source>
        <dbReference type="ARBA" id="ARBA00022776"/>
    </source>
</evidence>
<dbReference type="AlphaFoldDB" id="E1F2R2"/>
<dbReference type="Pfam" id="PF03271">
    <property type="entry name" value="EB1"/>
    <property type="match status" value="1"/>
</dbReference>
<dbReference type="EMBL" id="ACVC01000140">
    <property type="protein sequence ID" value="EFO63222.1"/>
    <property type="molecule type" value="Genomic_DNA"/>
</dbReference>
<comment type="subcellular location">
    <subcellularLocation>
        <location evidence="1">Cytoplasm</location>
        <location evidence="1">Cytoskeleton</location>
    </subcellularLocation>
</comment>
<organism evidence="13 14">
    <name type="scientific">Giardia intestinalis (strain P15)</name>
    <name type="common">Giardia lamblia</name>
    <dbReference type="NCBI Taxonomy" id="658858"/>
    <lineage>
        <taxon>Eukaryota</taxon>
        <taxon>Metamonada</taxon>
        <taxon>Diplomonadida</taxon>
        <taxon>Hexamitidae</taxon>
        <taxon>Giardiinae</taxon>
        <taxon>Giardia</taxon>
    </lineage>
</organism>
<keyword evidence="3" id="KW-0963">Cytoplasm</keyword>
<evidence type="ECO:0000256" key="9">
    <source>
        <dbReference type="PROSITE-ProRule" id="PRU00576"/>
    </source>
</evidence>
<feature type="compositionally biased region" description="Polar residues" evidence="10">
    <location>
        <begin position="125"/>
        <end position="163"/>
    </location>
</feature>
<dbReference type="PROSITE" id="PS50021">
    <property type="entry name" value="CH"/>
    <property type="match status" value="1"/>
</dbReference>
<evidence type="ECO:0000256" key="2">
    <source>
        <dbReference type="ARBA" id="ARBA00010729"/>
    </source>
</evidence>
<accession>E1F2R2</accession>
<evidence type="ECO:0000256" key="3">
    <source>
        <dbReference type="ARBA" id="ARBA00022490"/>
    </source>
</evidence>
<dbReference type="Gene3D" id="1.10.418.10">
    <property type="entry name" value="Calponin-like domain"/>
    <property type="match status" value="1"/>
</dbReference>
<evidence type="ECO:0000256" key="4">
    <source>
        <dbReference type="ARBA" id="ARBA00022618"/>
    </source>
</evidence>
<keyword evidence="4" id="KW-0132">Cell division</keyword>
<evidence type="ECO:0000259" key="11">
    <source>
        <dbReference type="PROSITE" id="PS50021"/>
    </source>
</evidence>
<dbReference type="InterPro" id="IPR027328">
    <property type="entry name" value="MAPRE"/>
</dbReference>
<dbReference type="InterPro" id="IPR036133">
    <property type="entry name" value="EB1_C_sf"/>
</dbReference>
<reference evidence="13 14" key="1">
    <citation type="journal article" date="2010" name="BMC Genomics">
        <title>Genome analysis and comparative genomics of a Giardia intestinalis assemblage E isolate.</title>
        <authorList>
            <person name="Jerlstrom-Hultqvist J."/>
            <person name="Franzen O."/>
            <person name="Ankarklev J."/>
            <person name="Xu F."/>
            <person name="Nohynkova E."/>
            <person name="Andersson J.O."/>
            <person name="Svard S.G."/>
            <person name="Andersson B."/>
        </authorList>
    </citation>
    <scope>NUCLEOTIDE SEQUENCE [LARGE SCALE GENOMIC DNA]</scope>
    <source>
        <strain evidence="13 14">P15</strain>
    </source>
</reference>
<dbReference type="GO" id="GO:0051301">
    <property type="term" value="P:cell division"/>
    <property type="evidence" value="ECO:0007669"/>
    <property type="project" value="UniProtKB-KW"/>
</dbReference>
<sequence>MPPVKAPGNVSDCYFVGRVSLLKWISELLNEPVKKVEDLASGHHYCMALNLVYPGQVNMHRVRMNAINEWERSENFKIIQDVLSRNNIDKGIDVNKLVTGKYMDNFEFFQWFKWFFDQNYRGSKSGVTESGSANAVTKASKPGNRSGSTAAAMQNPKTSSSSGPPIDSKELEELRRQIAKGQLESQFYFDKLHEIEIYMDQMNELMTQVEIVEPEDSPFYIKSVVKKIEDILYAEYHQ</sequence>
<name>E1F2R2_GIAIA</name>
<keyword evidence="5 9" id="KW-0493">Microtubule</keyword>
<dbReference type="SUPFAM" id="SSF47576">
    <property type="entry name" value="Calponin-homology domain, CH-domain"/>
    <property type="match status" value="1"/>
</dbReference>
<comment type="similarity">
    <text evidence="2">Belongs to the MAPRE family.</text>
</comment>
<dbReference type="InterPro" id="IPR001715">
    <property type="entry name" value="CH_dom"/>
</dbReference>